<comment type="cofactor">
    <cofactor evidence="1">
        <name>[4Fe-4S] cluster</name>
        <dbReference type="ChEBI" id="CHEBI:49883"/>
    </cofactor>
</comment>
<evidence type="ECO:0000256" key="3">
    <source>
        <dbReference type="ARBA" id="ARBA00022723"/>
    </source>
</evidence>
<dbReference type="InterPro" id="IPR036724">
    <property type="entry name" value="Cobalamin-bd_sf"/>
</dbReference>
<dbReference type="InterPro" id="IPR006638">
    <property type="entry name" value="Elp3/MiaA/NifB-like_rSAM"/>
</dbReference>
<accession>A0A1F7SMC8</accession>
<dbReference type="SFLD" id="SFLDG01123">
    <property type="entry name" value="methyltransferase_(Class_B)"/>
    <property type="match status" value="1"/>
</dbReference>
<dbReference type="STRING" id="1817883.A3G31_02305"/>
<keyword evidence="2" id="KW-0949">S-adenosyl-L-methionine</keyword>
<evidence type="ECO:0000256" key="2">
    <source>
        <dbReference type="ARBA" id="ARBA00022691"/>
    </source>
</evidence>
<dbReference type="SFLD" id="SFLDS00029">
    <property type="entry name" value="Radical_SAM"/>
    <property type="match status" value="1"/>
</dbReference>
<dbReference type="GO" id="GO:0003824">
    <property type="term" value="F:catalytic activity"/>
    <property type="evidence" value="ECO:0007669"/>
    <property type="project" value="InterPro"/>
</dbReference>
<sequence length="459" mass="53317">MKILLINPPPRKITNESVVVPPLGLAYLAAVLEKANFDVKILDAFALQLSWNDFEVAVKHERSDLVGISGMSPVIDTTFRAAKICKKYSKYIVMGGPHVSIFKDEVFNQCPEVDFAIYGEGEIAFLEFIKRLDENTDFKNVRGLISRDRVNPPQELIENLDSIPFPARHLLPNSSYKYVLSVKENVTTMFTSRGCPYKCIFCDKSVFGSKWRSRSPENILDEIEKIIKDIKVDSIIFYDDLFTLKKERVLKFCEEILKRRIKIDWKCEGRADLVDEEMLSLMKRAGCSMIAYGVESGNEKGLEYLNKKTHLEDIRKAFKLTHKAGIRTMAYFILGIPNETYNDELKTIEFAKELNPTYAQFSALSPYYGTWIYEEAKRRGWYREINAQNPVDKDLKKPVVISENWDEEKIKKIIKVAHQKFYMKPSYIIKKLFEIKTFTQFFNMAKTGTSLFLWYFKKK</sequence>
<dbReference type="Proteomes" id="UP000178082">
    <property type="component" value="Unassembled WGS sequence"/>
</dbReference>
<dbReference type="InterPro" id="IPR051198">
    <property type="entry name" value="BchE-like"/>
</dbReference>
<dbReference type="InterPro" id="IPR058240">
    <property type="entry name" value="rSAM_sf"/>
</dbReference>
<organism evidence="8 9">
    <name type="scientific">Candidatus Schekmanbacteria bacterium RIFCSPLOWO2_12_FULL_38_15</name>
    <dbReference type="NCBI Taxonomy" id="1817883"/>
    <lineage>
        <taxon>Bacteria</taxon>
        <taxon>Candidatus Schekmaniibacteriota</taxon>
    </lineage>
</organism>
<evidence type="ECO:0000313" key="9">
    <source>
        <dbReference type="Proteomes" id="UP000178082"/>
    </source>
</evidence>
<dbReference type="InterPro" id="IPR034466">
    <property type="entry name" value="Methyltransferase_Class_B"/>
</dbReference>
<dbReference type="PROSITE" id="PS51918">
    <property type="entry name" value="RADICAL_SAM"/>
    <property type="match status" value="1"/>
</dbReference>
<dbReference type="CDD" id="cd02068">
    <property type="entry name" value="radical_SAM_B12_BD"/>
    <property type="match status" value="1"/>
</dbReference>
<dbReference type="InterPro" id="IPR006158">
    <property type="entry name" value="Cobalamin-bd"/>
</dbReference>
<dbReference type="EMBL" id="MGDI01000005">
    <property type="protein sequence ID" value="OGL54932.1"/>
    <property type="molecule type" value="Genomic_DNA"/>
</dbReference>
<dbReference type="Gene3D" id="3.40.50.280">
    <property type="entry name" value="Cobalamin-binding domain"/>
    <property type="match status" value="1"/>
</dbReference>
<dbReference type="GO" id="GO:0031419">
    <property type="term" value="F:cobalamin binding"/>
    <property type="evidence" value="ECO:0007669"/>
    <property type="project" value="InterPro"/>
</dbReference>
<reference evidence="8 9" key="1">
    <citation type="journal article" date="2016" name="Nat. Commun.">
        <title>Thousands of microbial genomes shed light on interconnected biogeochemical processes in an aquifer system.</title>
        <authorList>
            <person name="Anantharaman K."/>
            <person name="Brown C.T."/>
            <person name="Hug L.A."/>
            <person name="Sharon I."/>
            <person name="Castelle C.J."/>
            <person name="Probst A.J."/>
            <person name="Thomas B.C."/>
            <person name="Singh A."/>
            <person name="Wilkins M.J."/>
            <person name="Karaoz U."/>
            <person name="Brodie E.L."/>
            <person name="Williams K.H."/>
            <person name="Hubbard S.S."/>
            <person name="Banfield J.F."/>
        </authorList>
    </citation>
    <scope>NUCLEOTIDE SEQUENCE [LARGE SCALE GENOMIC DNA]</scope>
</reference>
<dbReference type="PANTHER" id="PTHR43409:SF16">
    <property type="entry name" value="SLR0320 PROTEIN"/>
    <property type="match status" value="1"/>
</dbReference>
<feature type="domain" description="B12-binding" evidence="6">
    <location>
        <begin position="7"/>
        <end position="139"/>
    </location>
</feature>
<proteinExistence type="predicted"/>
<feature type="domain" description="Radical SAM core" evidence="7">
    <location>
        <begin position="181"/>
        <end position="394"/>
    </location>
</feature>
<dbReference type="SFLD" id="SFLDG01082">
    <property type="entry name" value="B12-binding_domain_containing"/>
    <property type="match status" value="1"/>
</dbReference>
<protein>
    <submittedName>
        <fullName evidence="8">Uncharacterized protein</fullName>
    </submittedName>
</protein>
<evidence type="ECO:0000259" key="6">
    <source>
        <dbReference type="PROSITE" id="PS51332"/>
    </source>
</evidence>
<name>A0A1F7SMC8_9BACT</name>
<dbReference type="AlphaFoldDB" id="A0A1F7SMC8"/>
<dbReference type="GO" id="GO:0046872">
    <property type="term" value="F:metal ion binding"/>
    <property type="evidence" value="ECO:0007669"/>
    <property type="project" value="UniProtKB-KW"/>
</dbReference>
<dbReference type="GO" id="GO:0005829">
    <property type="term" value="C:cytosol"/>
    <property type="evidence" value="ECO:0007669"/>
    <property type="project" value="TreeGrafter"/>
</dbReference>
<dbReference type="GO" id="GO:0051539">
    <property type="term" value="F:4 iron, 4 sulfur cluster binding"/>
    <property type="evidence" value="ECO:0007669"/>
    <property type="project" value="UniProtKB-KW"/>
</dbReference>
<dbReference type="InterPro" id="IPR023404">
    <property type="entry name" value="rSAM_horseshoe"/>
</dbReference>
<dbReference type="SUPFAM" id="SSF102114">
    <property type="entry name" value="Radical SAM enzymes"/>
    <property type="match status" value="1"/>
</dbReference>
<keyword evidence="3" id="KW-0479">Metal-binding</keyword>
<dbReference type="SUPFAM" id="SSF52242">
    <property type="entry name" value="Cobalamin (vitamin B12)-binding domain"/>
    <property type="match status" value="1"/>
</dbReference>
<dbReference type="InterPro" id="IPR007197">
    <property type="entry name" value="rSAM"/>
</dbReference>
<keyword evidence="4" id="KW-0408">Iron</keyword>
<dbReference type="PANTHER" id="PTHR43409">
    <property type="entry name" value="ANAEROBIC MAGNESIUM-PROTOPORPHYRIN IX MONOMETHYL ESTER CYCLASE-RELATED"/>
    <property type="match status" value="1"/>
</dbReference>
<gene>
    <name evidence="8" type="ORF">A3G31_02305</name>
</gene>
<evidence type="ECO:0000259" key="7">
    <source>
        <dbReference type="PROSITE" id="PS51918"/>
    </source>
</evidence>
<evidence type="ECO:0000256" key="1">
    <source>
        <dbReference type="ARBA" id="ARBA00001966"/>
    </source>
</evidence>
<evidence type="ECO:0000313" key="8">
    <source>
        <dbReference type="EMBL" id="OGL54932.1"/>
    </source>
</evidence>
<dbReference type="Pfam" id="PF04055">
    <property type="entry name" value="Radical_SAM"/>
    <property type="match status" value="1"/>
</dbReference>
<keyword evidence="5" id="KW-0411">Iron-sulfur</keyword>
<dbReference type="CDD" id="cd01335">
    <property type="entry name" value="Radical_SAM"/>
    <property type="match status" value="1"/>
</dbReference>
<dbReference type="Gene3D" id="3.80.30.20">
    <property type="entry name" value="tm_1862 like domain"/>
    <property type="match status" value="1"/>
</dbReference>
<dbReference type="Pfam" id="PF02310">
    <property type="entry name" value="B12-binding"/>
    <property type="match status" value="1"/>
</dbReference>
<evidence type="ECO:0000256" key="4">
    <source>
        <dbReference type="ARBA" id="ARBA00023004"/>
    </source>
</evidence>
<dbReference type="PROSITE" id="PS51332">
    <property type="entry name" value="B12_BINDING"/>
    <property type="match status" value="1"/>
</dbReference>
<comment type="caution">
    <text evidence="8">The sequence shown here is derived from an EMBL/GenBank/DDBJ whole genome shotgun (WGS) entry which is preliminary data.</text>
</comment>
<evidence type="ECO:0000256" key="5">
    <source>
        <dbReference type="ARBA" id="ARBA00023014"/>
    </source>
</evidence>
<dbReference type="SMART" id="SM00729">
    <property type="entry name" value="Elp3"/>
    <property type="match status" value="1"/>
</dbReference>